<dbReference type="GO" id="GO:0032259">
    <property type="term" value="P:methylation"/>
    <property type="evidence" value="ECO:0007669"/>
    <property type="project" value="UniProtKB-KW"/>
</dbReference>
<dbReference type="SUPFAM" id="SSF53335">
    <property type="entry name" value="S-adenosyl-L-methionine-dependent methyltransferases"/>
    <property type="match status" value="1"/>
</dbReference>
<keyword evidence="1" id="KW-0808">Transferase</keyword>
<dbReference type="AlphaFoldDB" id="A0A023D1N1"/>
<reference evidence="1 2" key="2">
    <citation type="journal article" date="2014" name="FEMS Microbiol. Lett.">
        <title>Draft genomic DNA sequence of the facultatively methylotrophic bacterium Acidomonas methanolica type strain MB58.</title>
        <authorList>
            <person name="Higashiura N."/>
            <person name="Hadano H."/>
            <person name="Hirakawa H."/>
            <person name="Matsutani M."/>
            <person name="Takabe S."/>
            <person name="Matsushita K."/>
            <person name="Azuma Y."/>
        </authorList>
    </citation>
    <scope>NUCLEOTIDE SEQUENCE [LARGE SCALE GENOMIC DNA]</scope>
    <source>
        <strain evidence="1 2">MB58</strain>
    </source>
</reference>
<organism evidence="1 2">
    <name type="scientific">Acidomonas methanolica NBRC 104435</name>
    <dbReference type="NCBI Taxonomy" id="1231351"/>
    <lineage>
        <taxon>Bacteria</taxon>
        <taxon>Pseudomonadati</taxon>
        <taxon>Pseudomonadota</taxon>
        <taxon>Alphaproteobacteria</taxon>
        <taxon>Acetobacterales</taxon>
        <taxon>Acetobacteraceae</taxon>
        <taxon>Acidomonas</taxon>
    </lineage>
</organism>
<name>A0A023D1N1_ACIMT</name>
<dbReference type="OrthoDB" id="9800231at2"/>
<dbReference type="Proteomes" id="UP000019760">
    <property type="component" value="Unassembled WGS sequence"/>
</dbReference>
<keyword evidence="1" id="KW-0489">Methyltransferase</keyword>
<proteinExistence type="predicted"/>
<keyword evidence="2" id="KW-1185">Reference proteome</keyword>
<evidence type="ECO:0000313" key="1">
    <source>
        <dbReference type="EMBL" id="GAJ28063.1"/>
    </source>
</evidence>
<dbReference type="GO" id="GO:0008168">
    <property type="term" value="F:methyltransferase activity"/>
    <property type="evidence" value="ECO:0007669"/>
    <property type="project" value="UniProtKB-KW"/>
</dbReference>
<protein>
    <submittedName>
        <fullName evidence="1">Methyltransferase</fullName>
    </submittedName>
</protein>
<gene>
    <name evidence="1" type="ORF">Amme_013_027</name>
</gene>
<dbReference type="EMBL" id="BAND01000013">
    <property type="protein sequence ID" value="GAJ28063.1"/>
    <property type="molecule type" value="Genomic_DNA"/>
</dbReference>
<reference evidence="2" key="1">
    <citation type="journal article" date="2014" name="FEMS Microbiol. Lett.">
        <title>Draft Genomic DNA Sequence of the Facultatively Methylotrophic Bacterium Acidomonas methanolica type strain MB58.</title>
        <authorList>
            <person name="Higashiura N."/>
            <person name="Hadano H."/>
            <person name="Hirakawa H."/>
            <person name="Matsutani M."/>
            <person name="Takabe S."/>
            <person name="Matsushita K."/>
            <person name="Azuma Y."/>
        </authorList>
    </citation>
    <scope>NUCLEOTIDE SEQUENCE [LARGE SCALE GENOMIC DNA]</scope>
    <source>
        <strain evidence="2">MB58</strain>
    </source>
</reference>
<dbReference type="InterPro" id="IPR029063">
    <property type="entry name" value="SAM-dependent_MTases_sf"/>
</dbReference>
<sequence length="253" mass="27101">MLSPRSLPPHDAASFYATRRGRRTADLLAARLTPLLPSPAGRRILGLGYPRPILDRWPGLDQARWVGTARLNAPLTRRAPSVDPSGSQPQGLSRRDCVVSAEALPFDDLSLDCVIMLHGLEFAGNAPLLRAIWKALADDGQLVLIVPNRTGFWAHDESTPFGHGLPYSAGQLDRLLARALFRPEATRAALAVPPVALRTGRRAAAGLDRIACWPGRQFGGVHIVVARKDLYAGLPLTAEPAGLARTVMGAGLG</sequence>
<dbReference type="RefSeq" id="WP_042056288.1">
    <property type="nucleotide sequence ID" value="NZ_BAND01000013.1"/>
</dbReference>
<accession>A0A023D1N1</accession>
<comment type="caution">
    <text evidence="1">The sequence shown here is derived from an EMBL/GenBank/DDBJ whole genome shotgun (WGS) entry which is preliminary data.</text>
</comment>
<evidence type="ECO:0000313" key="2">
    <source>
        <dbReference type="Proteomes" id="UP000019760"/>
    </source>
</evidence>
<dbReference type="Gene3D" id="3.40.50.150">
    <property type="entry name" value="Vaccinia Virus protein VP39"/>
    <property type="match status" value="1"/>
</dbReference>